<dbReference type="AlphaFoldDB" id="A0A6H5GHT2"/>
<evidence type="ECO:0000313" key="3">
    <source>
        <dbReference type="Proteomes" id="UP000479000"/>
    </source>
</evidence>
<proteinExistence type="predicted"/>
<organism evidence="2 3">
    <name type="scientific">Nesidiocoris tenuis</name>
    <dbReference type="NCBI Taxonomy" id="355587"/>
    <lineage>
        <taxon>Eukaryota</taxon>
        <taxon>Metazoa</taxon>
        <taxon>Ecdysozoa</taxon>
        <taxon>Arthropoda</taxon>
        <taxon>Hexapoda</taxon>
        <taxon>Insecta</taxon>
        <taxon>Pterygota</taxon>
        <taxon>Neoptera</taxon>
        <taxon>Paraneoptera</taxon>
        <taxon>Hemiptera</taxon>
        <taxon>Heteroptera</taxon>
        <taxon>Panheteroptera</taxon>
        <taxon>Cimicomorpha</taxon>
        <taxon>Miridae</taxon>
        <taxon>Dicyphina</taxon>
        <taxon>Nesidiocoris</taxon>
    </lineage>
</organism>
<keyword evidence="3" id="KW-1185">Reference proteome</keyword>
<protein>
    <submittedName>
        <fullName evidence="2">Uncharacterized protein</fullName>
    </submittedName>
</protein>
<evidence type="ECO:0000313" key="2">
    <source>
        <dbReference type="EMBL" id="CAB0003280.1"/>
    </source>
</evidence>
<dbReference type="Proteomes" id="UP000479000">
    <property type="component" value="Unassembled WGS sequence"/>
</dbReference>
<dbReference type="EMBL" id="CADCXU010013407">
    <property type="protein sequence ID" value="CAB0003280.1"/>
    <property type="molecule type" value="Genomic_DNA"/>
</dbReference>
<reference evidence="2 3" key="1">
    <citation type="submission" date="2020-02" db="EMBL/GenBank/DDBJ databases">
        <authorList>
            <person name="Ferguson B K."/>
        </authorList>
    </citation>
    <scope>NUCLEOTIDE SEQUENCE [LARGE SCALE GENOMIC DNA]</scope>
</reference>
<evidence type="ECO:0000313" key="1">
    <source>
        <dbReference type="EMBL" id="CAB0003272.1"/>
    </source>
</evidence>
<dbReference type="EMBL" id="CADCXU010013406">
    <property type="protein sequence ID" value="CAB0003272.1"/>
    <property type="molecule type" value="Genomic_DNA"/>
</dbReference>
<name>A0A6H5GHT2_9HEMI</name>
<sequence>MAFSNVSTAYSSHVTECRPGSASVPWPGFASVPRPAFASVPWPCFVIKTSVFLKVGHSFDEEADDEQTDSGDVASVAEFRRSIGDRVVRRVDEHHRQTDDEHPSCLQFENAVTTVTQGLIDEDRDKDHQFLRIIVELY</sequence>
<gene>
    <name evidence="1" type="ORF">NTEN_LOCUS8858</name>
    <name evidence="2" type="ORF">NTEN_LOCUS8864</name>
</gene>
<accession>A0A6H5GHT2</accession>